<organism evidence="1 2">
    <name type="scientific">Vibrio hepatarius</name>
    <dbReference type="NCBI Taxonomy" id="171383"/>
    <lineage>
        <taxon>Bacteria</taxon>
        <taxon>Pseudomonadati</taxon>
        <taxon>Pseudomonadota</taxon>
        <taxon>Gammaproteobacteria</taxon>
        <taxon>Vibrionales</taxon>
        <taxon>Vibrionaceae</taxon>
        <taxon>Vibrio</taxon>
        <taxon>Vibrio oreintalis group</taxon>
    </lineage>
</organism>
<dbReference type="EMBL" id="LHPI01000012">
    <property type="protein sequence ID" value="KOO07179.1"/>
    <property type="molecule type" value="Genomic_DNA"/>
</dbReference>
<evidence type="ECO:0000313" key="2">
    <source>
        <dbReference type="Proteomes" id="UP000037530"/>
    </source>
</evidence>
<gene>
    <name evidence="1" type="ORF">AKJ31_13565</name>
</gene>
<keyword evidence="2" id="KW-1185">Reference proteome</keyword>
<dbReference type="Pfam" id="PF11012">
    <property type="entry name" value="DUF2850"/>
    <property type="match status" value="1"/>
</dbReference>
<sequence>MQASIIAIAAVIVALSMPIFERIQDAIHPKAPLYGTWVEQDVAGYSVDSFTLSDKGVKIAGRYVGTRFSFDGTLVEFSVGEERKTFKVLDANMSEMKLISESHYQPVYRLSEKFKNNIR</sequence>
<dbReference type="Proteomes" id="UP000037530">
    <property type="component" value="Unassembled WGS sequence"/>
</dbReference>
<reference evidence="2" key="1">
    <citation type="submission" date="2015-08" db="EMBL/GenBank/DDBJ databases">
        <title>Vibrio galatheae sp. nov., a novel member of the Vibrionaceae family isolated from the Solomon Islands.</title>
        <authorList>
            <person name="Giubergia S."/>
            <person name="Machado H."/>
            <person name="Mateiu R.V."/>
            <person name="Gram L."/>
        </authorList>
    </citation>
    <scope>NUCLEOTIDE SEQUENCE [LARGE SCALE GENOMIC DNA]</scope>
    <source>
        <strain evidence="2">DSM 19134</strain>
    </source>
</reference>
<dbReference type="InterPro" id="IPR021271">
    <property type="entry name" value="DUF2850"/>
</dbReference>
<accession>A0A0M0HYM1</accession>
<proteinExistence type="predicted"/>
<dbReference type="RefSeq" id="WP_053409637.1">
    <property type="nucleotide sequence ID" value="NZ_DAIPHI010000121.1"/>
</dbReference>
<dbReference type="OrthoDB" id="5824286at2"/>
<dbReference type="AlphaFoldDB" id="A0A0M0HYM1"/>
<protein>
    <recommendedName>
        <fullName evidence="3">N-acetylglutamate synthase</fullName>
    </recommendedName>
</protein>
<evidence type="ECO:0008006" key="3">
    <source>
        <dbReference type="Google" id="ProtNLM"/>
    </source>
</evidence>
<name>A0A0M0HYM1_9VIBR</name>
<evidence type="ECO:0000313" key="1">
    <source>
        <dbReference type="EMBL" id="KOO07179.1"/>
    </source>
</evidence>
<dbReference type="PATRIC" id="fig|171383.3.peg.2770"/>
<dbReference type="STRING" id="171383.AKJ31_13565"/>
<comment type="caution">
    <text evidence="1">The sequence shown here is derived from an EMBL/GenBank/DDBJ whole genome shotgun (WGS) entry which is preliminary data.</text>
</comment>